<sequence>MHHTANLSNKAKEKKFYLPEMVRLNHIQNFLQLIEEHDFLEAARFGPILEQALNHRLGQSRVLFNKLNHTIGQLQKIKSDSELVKSQSPITRREESNDIKKNVENKNIELKNIQRINSQIDFFLKL</sequence>
<dbReference type="AlphaFoldDB" id="A0A3M7SEC6"/>
<evidence type="ECO:0000313" key="1">
    <source>
        <dbReference type="EMBL" id="RNA34163.1"/>
    </source>
</evidence>
<gene>
    <name evidence="1" type="ORF">BpHYR1_003059</name>
</gene>
<reference evidence="1 2" key="1">
    <citation type="journal article" date="2018" name="Sci. Rep.">
        <title>Genomic signatures of local adaptation to the degree of environmental predictability in rotifers.</title>
        <authorList>
            <person name="Franch-Gras L."/>
            <person name="Hahn C."/>
            <person name="Garcia-Roger E.M."/>
            <person name="Carmona M.J."/>
            <person name="Serra M."/>
            <person name="Gomez A."/>
        </authorList>
    </citation>
    <scope>NUCLEOTIDE SEQUENCE [LARGE SCALE GENOMIC DNA]</scope>
    <source>
        <strain evidence="1">HYR1</strain>
    </source>
</reference>
<name>A0A3M7SEC6_BRAPC</name>
<dbReference type="EMBL" id="REGN01001518">
    <property type="protein sequence ID" value="RNA34163.1"/>
    <property type="molecule type" value="Genomic_DNA"/>
</dbReference>
<keyword evidence="2" id="KW-1185">Reference proteome</keyword>
<accession>A0A3M7SEC6</accession>
<evidence type="ECO:0000313" key="2">
    <source>
        <dbReference type="Proteomes" id="UP000276133"/>
    </source>
</evidence>
<organism evidence="1 2">
    <name type="scientific">Brachionus plicatilis</name>
    <name type="common">Marine rotifer</name>
    <name type="synonym">Brachionus muelleri</name>
    <dbReference type="NCBI Taxonomy" id="10195"/>
    <lineage>
        <taxon>Eukaryota</taxon>
        <taxon>Metazoa</taxon>
        <taxon>Spiralia</taxon>
        <taxon>Gnathifera</taxon>
        <taxon>Rotifera</taxon>
        <taxon>Eurotatoria</taxon>
        <taxon>Monogononta</taxon>
        <taxon>Pseudotrocha</taxon>
        <taxon>Ploima</taxon>
        <taxon>Brachionidae</taxon>
        <taxon>Brachionus</taxon>
    </lineage>
</organism>
<proteinExistence type="predicted"/>
<protein>
    <submittedName>
        <fullName evidence="1">Uncharacterized protein</fullName>
    </submittedName>
</protein>
<comment type="caution">
    <text evidence="1">The sequence shown here is derived from an EMBL/GenBank/DDBJ whole genome shotgun (WGS) entry which is preliminary data.</text>
</comment>
<dbReference type="Proteomes" id="UP000276133">
    <property type="component" value="Unassembled WGS sequence"/>
</dbReference>